<dbReference type="RefSeq" id="WP_394300839.1">
    <property type="nucleotide sequence ID" value="NZ_JBHMQT010000014.1"/>
</dbReference>
<evidence type="ECO:0000259" key="1">
    <source>
        <dbReference type="PROSITE" id="PS51707"/>
    </source>
</evidence>
<keyword evidence="3" id="KW-1185">Reference proteome</keyword>
<name>A0ABV6U2G5_9ACTN</name>
<dbReference type="SUPFAM" id="SSF55154">
    <property type="entry name" value="CYTH-like phosphatases"/>
    <property type="match status" value="1"/>
</dbReference>
<dbReference type="Pfam" id="PF01928">
    <property type="entry name" value="CYTH"/>
    <property type="match status" value="1"/>
</dbReference>
<dbReference type="NCBIfam" id="TIGR00318">
    <property type="entry name" value="cyaB"/>
    <property type="match status" value="1"/>
</dbReference>
<proteinExistence type="predicted"/>
<feature type="domain" description="CYTH" evidence="1">
    <location>
        <begin position="5"/>
        <end position="179"/>
    </location>
</feature>
<dbReference type="InterPro" id="IPR033469">
    <property type="entry name" value="CYTH-like_dom_sf"/>
</dbReference>
<comment type="caution">
    <text evidence="2">The sequence shown here is derived from an EMBL/GenBank/DDBJ whole genome shotgun (WGS) entry which is preliminary data.</text>
</comment>
<dbReference type="CDD" id="cd07890">
    <property type="entry name" value="CYTH-like_AC_IV-like"/>
    <property type="match status" value="1"/>
</dbReference>
<reference evidence="2 3" key="1">
    <citation type="submission" date="2024-09" db="EMBL/GenBank/DDBJ databases">
        <authorList>
            <person name="Sun Q."/>
            <person name="Mori K."/>
        </authorList>
    </citation>
    <scope>NUCLEOTIDE SEQUENCE [LARGE SCALE GENOMIC DNA]</scope>
    <source>
        <strain evidence="2 3">TBRC 1851</strain>
    </source>
</reference>
<organism evidence="2 3">
    <name type="scientific">Sphaerimonospora cavernae</name>
    <dbReference type="NCBI Taxonomy" id="1740611"/>
    <lineage>
        <taxon>Bacteria</taxon>
        <taxon>Bacillati</taxon>
        <taxon>Actinomycetota</taxon>
        <taxon>Actinomycetes</taxon>
        <taxon>Streptosporangiales</taxon>
        <taxon>Streptosporangiaceae</taxon>
        <taxon>Sphaerimonospora</taxon>
    </lineage>
</organism>
<dbReference type="InterPro" id="IPR023577">
    <property type="entry name" value="CYTH_domain"/>
</dbReference>
<gene>
    <name evidence="2" type="primary">cyaB</name>
    <name evidence="2" type="ORF">ACFHYQ_10100</name>
</gene>
<evidence type="ECO:0000313" key="2">
    <source>
        <dbReference type="EMBL" id="MFC0862647.1"/>
    </source>
</evidence>
<dbReference type="InterPro" id="IPR008173">
    <property type="entry name" value="Adenylyl_cyclase_CyaB"/>
</dbReference>
<evidence type="ECO:0000313" key="3">
    <source>
        <dbReference type="Proteomes" id="UP001589870"/>
    </source>
</evidence>
<dbReference type="PANTHER" id="PTHR21028">
    <property type="entry name" value="SI:CH211-156B7.4"/>
    <property type="match status" value="1"/>
</dbReference>
<dbReference type="Gene3D" id="2.40.320.10">
    <property type="entry name" value="Hypothetical Protein Pfu-838710-001"/>
    <property type="match status" value="1"/>
</dbReference>
<protein>
    <submittedName>
        <fullName evidence="2">Class IV adenylate cyclase</fullName>
    </submittedName>
</protein>
<sequence>MAQGTQEVEVKYRVADVAALEDALVQRGVSLSATIRQDDQAYAEDGWSYGNSKIGVAFARLRTQQGRHLFTVKKPLDNEMACLEHETEVADREQMHQAVVAMGFYPTVRIVKTRRTGVLGDMSICIDEVEHAGVFVEIERTVHGGESGAAVQQELDAVARSLGVELERTTDTYDSLVRAALAPA</sequence>
<dbReference type="PROSITE" id="PS51707">
    <property type="entry name" value="CYTH"/>
    <property type="match status" value="1"/>
</dbReference>
<dbReference type="EMBL" id="JBHMQT010000014">
    <property type="protein sequence ID" value="MFC0862647.1"/>
    <property type="molecule type" value="Genomic_DNA"/>
</dbReference>
<accession>A0ABV6U2G5</accession>
<dbReference type="PANTHER" id="PTHR21028:SF2">
    <property type="entry name" value="CYTH DOMAIN-CONTAINING PROTEIN"/>
    <property type="match status" value="1"/>
</dbReference>
<dbReference type="Proteomes" id="UP001589870">
    <property type="component" value="Unassembled WGS sequence"/>
</dbReference>